<protein>
    <submittedName>
        <fullName evidence="2">GL10301</fullName>
    </submittedName>
</protein>
<evidence type="ECO:0000313" key="3">
    <source>
        <dbReference type="Proteomes" id="UP000008744"/>
    </source>
</evidence>
<sequence>MSQSKGIIQHQQQQQQQQNQKPQIQPQHQPKRRPSGVLWQLRHQLHKRSTRKMKTIS</sequence>
<proteinExistence type="predicted"/>
<feature type="compositionally biased region" description="Low complexity" evidence="1">
    <location>
        <begin position="7"/>
        <end position="28"/>
    </location>
</feature>
<accession>B4H9G8</accession>
<dbReference type="OMA" id="RHQLHKR"/>
<evidence type="ECO:0000256" key="1">
    <source>
        <dbReference type="SAM" id="MobiDB-lite"/>
    </source>
</evidence>
<dbReference type="EMBL" id="CH479229">
    <property type="protein sequence ID" value="EDW36444.1"/>
    <property type="molecule type" value="Genomic_DNA"/>
</dbReference>
<feature type="compositionally biased region" description="Basic residues" evidence="1">
    <location>
        <begin position="43"/>
        <end position="57"/>
    </location>
</feature>
<reference evidence="2 3" key="1">
    <citation type="journal article" date="2007" name="Nature">
        <title>Evolution of genes and genomes on the Drosophila phylogeny.</title>
        <authorList>
            <consortium name="Drosophila 12 Genomes Consortium"/>
            <person name="Clark A.G."/>
            <person name="Eisen M.B."/>
            <person name="Smith D.R."/>
            <person name="Bergman C.M."/>
            <person name="Oliver B."/>
            <person name="Markow T.A."/>
            <person name="Kaufman T.C."/>
            <person name="Kellis M."/>
            <person name="Gelbart W."/>
            <person name="Iyer V.N."/>
            <person name="Pollard D.A."/>
            <person name="Sackton T.B."/>
            <person name="Larracuente A.M."/>
            <person name="Singh N.D."/>
            <person name="Abad J.P."/>
            <person name="Abt D.N."/>
            <person name="Adryan B."/>
            <person name="Aguade M."/>
            <person name="Akashi H."/>
            <person name="Anderson W.W."/>
            <person name="Aquadro C.F."/>
            <person name="Ardell D.H."/>
            <person name="Arguello R."/>
            <person name="Artieri C.G."/>
            <person name="Barbash D.A."/>
            <person name="Barker D."/>
            <person name="Barsanti P."/>
            <person name="Batterham P."/>
            <person name="Batzoglou S."/>
            <person name="Begun D."/>
            <person name="Bhutkar A."/>
            <person name="Blanco E."/>
            <person name="Bosak S.A."/>
            <person name="Bradley R.K."/>
            <person name="Brand A.D."/>
            <person name="Brent M.R."/>
            <person name="Brooks A.N."/>
            <person name="Brown R.H."/>
            <person name="Butlin R.K."/>
            <person name="Caggese C."/>
            <person name="Calvi B.R."/>
            <person name="Bernardo de Carvalho A."/>
            <person name="Caspi A."/>
            <person name="Castrezana S."/>
            <person name="Celniker S.E."/>
            <person name="Chang J.L."/>
            <person name="Chapple C."/>
            <person name="Chatterji S."/>
            <person name="Chinwalla A."/>
            <person name="Civetta A."/>
            <person name="Clifton S.W."/>
            <person name="Comeron J.M."/>
            <person name="Costello J.C."/>
            <person name="Coyne J.A."/>
            <person name="Daub J."/>
            <person name="David R.G."/>
            <person name="Delcher A.L."/>
            <person name="Delehaunty K."/>
            <person name="Do C.B."/>
            <person name="Ebling H."/>
            <person name="Edwards K."/>
            <person name="Eickbush T."/>
            <person name="Evans J.D."/>
            <person name="Filipski A."/>
            <person name="Findeiss S."/>
            <person name="Freyhult E."/>
            <person name="Fulton L."/>
            <person name="Fulton R."/>
            <person name="Garcia A.C."/>
            <person name="Gardiner A."/>
            <person name="Garfield D.A."/>
            <person name="Garvin B.E."/>
            <person name="Gibson G."/>
            <person name="Gilbert D."/>
            <person name="Gnerre S."/>
            <person name="Godfrey J."/>
            <person name="Good R."/>
            <person name="Gotea V."/>
            <person name="Gravely B."/>
            <person name="Greenberg A.J."/>
            <person name="Griffiths-Jones S."/>
            <person name="Gross S."/>
            <person name="Guigo R."/>
            <person name="Gustafson E.A."/>
            <person name="Haerty W."/>
            <person name="Hahn M.W."/>
            <person name="Halligan D.L."/>
            <person name="Halpern A.L."/>
            <person name="Halter G.M."/>
            <person name="Han M.V."/>
            <person name="Heger A."/>
            <person name="Hillier L."/>
            <person name="Hinrichs A.S."/>
            <person name="Holmes I."/>
            <person name="Hoskins R.A."/>
            <person name="Hubisz M.J."/>
            <person name="Hultmark D."/>
            <person name="Huntley M.A."/>
            <person name="Jaffe D.B."/>
            <person name="Jagadeeshan S."/>
            <person name="Jeck W.R."/>
            <person name="Johnson J."/>
            <person name="Jones C.D."/>
            <person name="Jordan W.C."/>
            <person name="Karpen G.H."/>
            <person name="Kataoka E."/>
            <person name="Keightley P.D."/>
            <person name="Kheradpour P."/>
            <person name="Kirkness E.F."/>
            <person name="Koerich L.B."/>
            <person name="Kristiansen K."/>
            <person name="Kudrna D."/>
            <person name="Kulathinal R.J."/>
            <person name="Kumar S."/>
            <person name="Kwok R."/>
            <person name="Lander E."/>
            <person name="Langley C.H."/>
            <person name="Lapoint R."/>
            <person name="Lazzaro B.P."/>
            <person name="Lee S.J."/>
            <person name="Levesque L."/>
            <person name="Li R."/>
            <person name="Lin C.F."/>
            <person name="Lin M.F."/>
            <person name="Lindblad-Toh K."/>
            <person name="Llopart A."/>
            <person name="Long M."/>
            <person name="Low L."/>
            <person name="Lozovsky E."/>
            <person name="Lu J."/>
            <person name="Luo M."/>
            <person name="Machado C.A."/>
            <person name="Makalowski W."/>
            <person name="Marzo M."/>
            <person name="Matsuda M."/>
            <person name="Matzkin L."/>
            <person name="McAllister B."/>
            <person name="McBride C.S."/>
            <person name="McKernan B."/>
            <person name="McKernan K."/>
            <person name="Mendez-Lago M."/>
            <person name="Minx P."/>
            <person name="Mollenhauer M.U."/>
            <person name="Montooth K."/>
            <person name="Mount S.M."/>
            <person name="Mu X."/>
            <person name="Myers E."/>
            <person name="Negre B."/>
            <person name="Newfeld S."/>
            <person name="Nielsen R."/>
            <person name="Noor M.A."/>
            <person name="O'Grady P."/>
            <person name="Pachter L."/>
            <person name="Papaceit M."/>
            <person name="Parisi M.J."/>
            <person name="Parisi M."/>
            <person name="Parts L."/>
            <person name="Pedersen J.S."/>
            <person name="Pesole G."/>
            <person name="Phillippy A.M."/>
            <person name="Ponting C.P."/>
            <person name="Pop M."/>
            <person name="Porcelli D."/>
            <person name="Powell J.R."/>
            <person name="Prohaska S."/>
            <person name="Pruitt K."/>
            <person name="Puig M."/>
            <person name="Quesneville H."/>
            <person name="Ram K.R."/>
            <person name="Rand D."/>
            <person name="Rasmussen M.D."/>
            <person name="Reed L.K."/>
            <person name="Reenan R."/>
            <person name="Reily A."/>
            <person name="Remington K.A."/>
            <person name="Rieger T.T."/>
            <person name="Ritchie M.G."/>
            <person name="Robin C."/>
            <person name="Rogers Y.H."/>
            <person name="Rohde C."/>
            <person name="Rozas J."/>
            <person name="Rubenfield M.J."/>
            <person name="Ruiz A."/>
            <person name="Russo S."/>
            <person name="Salzberg S.L."/>
            <person name="Sanchez-Gracia A."/>
            <person name="Saranga D.J."/>
            <person name="Sato H."/>
            <person name="Schaeffer S.W."/>
            <person name="Schatz M.C."/>
            <person name="Schlenke T."/>
            <person name="Schwartz R."/>
            <person name="Segarra C."/>
            <person name="Singh R.S."/>
            <person name="Sirot L."/>
            <person name="Sirota M."/>
            <person name="Sisneros N.B."/>
            <person name="Smith C.D."/>
            <person name="Smith T.F."/>
            <person name="Spieth J."/>
            <person name="Stage D.E."/>
            <person name="Stark A."/>
            <person name="Stephan W."/>
            <person name="Strausberg R.L."/>
            <person name="Strempel S."/>
            <person name="Sturgill D."/>
            <person name="Sutton G."/>
            <person name="Sutton G.G."/>
            <person name="Tao W."/>
            <person name="Teichmann S."/>
            <person name="Tobari Y.N."/>
            <person name="Tomimura Y."/>
            <person name="Tsolas J.M."/>
            <person name="Valente V.L."/>
            <person name="Venter E."/>
            <person name="Venter J.C."/>
            <person name="Vicario S."/>
            <person name="Vieira F.G."/>
            <person name="Vilella A.J."/>
            <person name="Villasante A."/>
            <person name="Walenz B."/>
            <person name="Wang J."/>
            <person name="Wasserman M."/>
            <person name="Watts T."/>
            <person name="Wilson D."/>
            <person name="Wilson R.K."/>
            <person name="Wing R.A."/>
            <person name="Wolfner M.F."/>
            <person name="Wong A."/>
            <person name="Wong G.K."/>
            <person name="Wu C.I."/>
            <person name="Wu G."/>
            <person name="Yamamoto D."/>
            <person name="Yang H.P."/>
            <person name="Yang S.P."/>
            <person name="Yorke J.A."/>
            <person name="Yoshida K."/>
            <person name="Zdobnov E."/>
            <person name="Zhang P."/>
            <person name="Zhang Y."/>
            <person name="Zimin A.V."/>
            <person name="Baldwin J."/>
            <person name="Abdouelleil A."/>
            <person name="Abdulkadir J."/>
            <person name="Abebe A."/>
            <person name="Abera B."/>
            <person name="Abreu J."/>
            <person name="Acer S.C."/>
            <person name="Aftuck L."/>
            <person name="Alexander A."/>
            <person name="An P."/>
            <person name="Anderson E."/>
            <person name="Anderson S."/>
            <person name="Arachi H."/>
            <person name="Azer M."/>
            <person name="Bachantsang P."/>
            <person name="Barry A."/>
            <person name="Bayul T."/>
            <person name="Berlin A."/>
            <person name="Bessette D."/>
            <person name="Bloom T."/>
            <person name="Blye J."/>
            <person name="Boguslavskiy L."/>
            <person name="Bonnet C."/>
            <person name="Boukhgalter B."/>
            <person name="Bourzgui I."/>
            <person name="Brown A."/>
            <person name="Cahill P."/>
            <person name="Channer S."/>
            <person name="Cheshatsang Y."/>
            <person name="Chuda L."/>
            <person name="Citroen M."/>
            <person name="Collymore A."/>
            <person name="Cooke P."/>
            <person name="Costello M."/>
            <person name="D'Aco K."/>
            <person name="Daza R."/>
            <person name="De Haan G."/>
            <person name="DeGray S."/>
            <person name="DeMaso C."/>
            <person name="Dhargay N."/>
            <person name="Dooley K."/>
            <person name="Dooley E."/>
            <person name="Doricent M."/>
            <person name="Dorje P."/>
            <person name="Dorjee K."/>
            <person name="Dupes A."/>
            <person name="Elong R."/>
            <person name="Falk J."/>
            <person name="Farina A."/>
            <person name="Faro S."/>
            <person name="Ferguson D."/>
            <person name="Fisher S."/>
            <person name="Foley C.D."/>
            <person name="Franke A."/>
            <person name="Friedrich D."/>
            <person name="Gadbois L."/>
            <person name="Gearin G."/>
            <person name="Gearin C.R."/>
            <person name="Giannoukos G."/>
            <person name="Goode T."/>
            <person name="Graham J."/>
            <person name="Grandbois E."/>
            <person name="Grewal S."/>
            <person name="Gyaltsen K."/>
            <person name="Hafez N."/>
            <person name="Hagos B."/>
            <person name="Hall J."/>
            <person name="Henson C."/>
            <person name="Hollinger A."/>
            <person name="Honan T."/>
            <person name="Huard M.D."/>
            <person name="Hughes L."/>
            <person name="Hurhula B."/>
            <person name="Husby M.E."/>
            <person name="Kamat A."/>
            <person name="Kanga B."/>
            <person name="Kashin S."/>
            <person name="Khazanovich D."/>
            <person name="Kisner P."/>
            <person name="Lance K."/>
            <person name="Lara M."/>
            <person name="Lee W."/>
            <person name="Lennon N."/>
            <person name="Letendre F."/>
            <person name="LeVine R."/>
            <person name="Lipovsky A."/>
            <person name="Liu X."/>
            <person name="Liu J."/>
            <person name="Liu S."/>
            <person name="Lokyitsang T."/>
            <person name="Lokyitsang Y."/>
            <person name="Lubonja R."/>
            <person name="Lui A."/>
            <person name="MacDonald P."/>
            <person name="Magnisalis V."/>
            <person name="Maru K."/>
            <person name="Matthews C."/>
            <person name="McCusker W."/>
            <person name="McDonough S."/>
            <person name="Mehta T."/>
            <person name="Meldrim J."/>
            <person name="Meneus L."/>
            <person name="Mihai O."/>
            <person name="Mihalev A."/>
            <person name="Mihova T."/>
            <person name="Mittelman R."/>
            <person name="Mlenga V."/>
            <person name="Montmayeur A."/>
            <person name="Mulrain L."/>
            <person name="Navidi A."/>
            <person name="Naylor J."/>
            <person name="Negash T."/>
            <person name="Nguyen T."/>
            <person name="Nguyen N."/>
            <person name="Nicol R."/>
            <person name="Norbu C."/>
            <person name="Norbu N."/>
            <person name="Novod N."/>
            <person name="O'Neill B."/>
            <person name="Osman S."/>
            <person name="Markiewicz E."/>
            <person name="Oyono O.L."/>
            <person name="Patti C."/>
            <person name="Phunkhang P."/>
            <person name="Pierre F."/>
            <person name="Priest M."/>
            <person name="Raghuraman S."/>
            <person name="Rege F."/>
            <person name="Reyes R."/>
            <person name="Rise C."/>
            <person name="Rogov P."/>
            <person name="Ross K."/>
            <person name="Ryan E."/>
            <person name="Settipalli S."/>
            <person name="Shea T."/>
            <person name="Sherpa N."/>
            <person name="Shi L."/>
            <person name="Shih D."/>
            <person name="Sparrow T."/>
            <person name="Spaulding J."/>
            <person name="Stalker J."/>
            <person name="Stange-Thomann N."/>
            <person name="Stavropoulos S."/>
            <person name="Stone C."/>
            <person name="Strader C."/>
            <person name="Tesfaye S."/>
            <person name="Thomson T."/>
            <person name="Thoulutsang Y."/>
            <person name="Thoulutsang D."/>
            <person name="Topham K."/>
            <person name="Topping I."/>
            <person name="Tsamla T."/>
            <person name="Vassiliev H."/>
            <person name="Vo A."/>
            <person name="Wangchuk T."/>
            <person name="Wangdi T."/>
            <person name="Weiand M."/>
            <person name="Wilkinson J."/>
            <person name="Wilson A."/>
            <person name="Yadav S."/>
            <person name="Young G."/>
            <person name="Yu Q."/>
            <person name="Zembek L."/>
            <person name="Zhong D."/>
            <person name="Zimmer A."/>
            <person name="Zwirko Z."/>
            <person name="Jaffe D.B."/>
            <person name="Alvarez P."/>
            <person name="Brockman W."/>
            <person name="Butler J."/>
            <person name="Chin C."/>
            <person name="Gnerre S."/>
            <person name="Grabherr M."/>
            <person name="Kleber M."/>
            <person name="Mauceli E."/>
            <person name="MacCallum I."/>
        </authorList>
    </citation>
    <scope>NUCLEOTIDE SEQUENCE [LARGE SCALE GENOMIC DNA]</scope>
    <source>
        <strain evidence="3">MSH-3 / Tucson 14011-0111.49</strain>
    </source>
</reference>
<dbReference type="HOGENOM" id="CLU_2998636_0_0_1"/>
<feature type="region of interest" description="Disordered" evidence="1">
    <location>
        <begin position="1"/>
        <end position="57"/>
    </location>
</feature>
<organism evidence="3">
    <name type="scientific">Drosophila persimilis</name>
    <name type="common">Fruit fly</name>
    <dbReference type="NCBI Taxonomy" id="7234"/>
    <lineage>
        <taxon>Eukaryota</taxon>
        <taxon>Metazoa</taxon>
        <taxon>Ecdysozoa</taxon>
        <taxon>Arthropoda</taxon>
        <taxon>Hexapoda</taxon>
        <taxon>Insecta</taxon>
        <taxon>Pterygota</taxon>
        <taxon>Neoptera</taxon>
        <taxon>Endopterygota</taxon>
        <taxon>Diptera</taxon>
        <taxon>Brachycera</taxon>
        <taxon>Muscomorpha</taxon>
        <taxon>Ephydroidea</taxon>
        <taxon>Drosophilidae</taxon>
        <taxon>Drosophila</taxon>
        <taxon>Sophophora</taxon>
    </lineage>
</organism>
<gene>
    <name evidence="2" type="primary">Dper\GL10301</name>
    <name evidence="2" type="ORF">Dper_GL10301</name>
</gene>
<keyword evidence="3" id="KW-1185">Reference proteome</keyword>
<evidence type="ECO:0000313" key="2">
    <source>
        <dbReference type="EMBL" id="EDW36444.1"/>
    </source>
</evidence>
<name>B4H9G8_DROPE</name>
<dbReference type="AlphaFoldDB" id="B4H9G8"/>
<dbReference type="Proteomes" id="UP000008744">
    <property type="component" value="Unassembled WGS sequence"/>
</dbReference>